<proteinExistence type="predicted"/>
<dbReference type="Proteomes" id="UP000032668">
    <property type="component" value="Unassembled WGS sequence"/>
</dbReference>
<sequence length="67" mass="7366">MTFSEEDLPPRKKKLLEPPALDSLGVEELTLYITELEAEITRVREAIKAKQAHAAAASLFFKPPSGA</sequence>
<evidence type="ECO:0000313" key="3">
    <source>
        <dbReference type="Proteomes" id="UP000032668"/>
    </source>
</evidence>
<protein>
    <recommendedName>
        <fullName evidence="4">DUF1192 domain-containing protein</fullName>
    </recommendedName>
</protein>
<keyword evidence="1" id="KW-0175">Coiled coil</keyword>
<comment type="caution">
    <text evidence="2">The sequence shown here is derived from an EMBL/GenBank/DDBJ whole genome shotgun (WGS) entry which is preliminary data.</text>
</comment>
<dbReference type="RefSeq" id="WP_048878323.1">
    <property type="nucleotide sequence ID" value="NZ_BANC01000034.1"/>
</dbReference>
<name>A0A0D6PGC4_9PROT</name>
<reference evidence="2 3" key="1">
    <citation type="submission" date="2012-11" db="EMBL/GenBank/DDBJ databases">
        <title>Whole genome sequence of Acidocella aminolytica 101 = DSM 11237.</title>
        <authorList>
            <person name="Azuma Y."/>
            <person name="Higashiura N."/>
            <person name="Hirakawa H."/>
            <person name="Matsushita K."/>
        </authorList>
    </citation>
    <scope>NUCLEOTIDE SEQUENCE [LARGE SCALE GENOMIC DNA]</scope>
    <source>
        <strain evidence="3">101 / DSM 11237</strain>
    </source>
</reference>
<dbReference type="EMBL" id="BANC01000034">
    <property type="protein sequence ID" value="GAN79894.1"/>
    <property type="molecule type" value="Genomic_DNA"/>
</dbReference>
<evidence type="ECO:0008006" key="4">
    <source>
        <dbReference type="Google" id="ProtNLM"/>
    </source>
</evidence>
<evidence type="ECO:0000313" key="2">
    <source>
        <dbReference type="EMBL" id="GAN79894.1"/>
    </source>
</evidence>
<dbReference type="Pfam" id="PF06698">
    <property type="entry name" value="DUF1192"/>
    <property type="match status" value="1"/>
</dbReference>
<keyword evidence="3" id="KW-1185">Reference proteome</keyword>
<accession>A0A0D6PGC4</accession>
<evidence type="ECO:0000256" key="1">
    <source>
        <dbReference type="SAM" id="Coils"/>
    </source>
</evidence>
<dbReference type="AlphaFoldDB" id="A0A0D6PGC4"/>
<dbReference type="STRING" id="1120923.SAMN02746095_00889"/>
<feature type="coiled-coil region" evidence="1">
    <location>
        <begin position="26"/>
        <end position="53"/>
    </location>
</feature>
<organism evidence="2 3">
    <name type="scientific">Acidocella aminolytica 101 = DSM 11237</name>
    <dbReference type="NCBI Taxonomy" id="1120923"/>
    <lineage>
        <taxon>Bacteria</taxon>
        <taxon>Pseudomonadati</taxon>
        <taxon>Pseudomonadota</taxon>
        <taxon>Alphaproteobacteria</taxon>
        <taxon>Acetobacterales</taxon>
        <taxon>Acidocellaceae</taxon>
        <taxon>Acidocella</taxon>
    </lineage>
</organism>
<dbReference type="InterPro" id="IPR009579">
    <property type="entry name" value="DUF1192"/>
</dbReference>
<gene>
    <name evidence="2" type="ORF">Aam_034_038</name>
</gene>